<evidence type="ECO:0000259" key="2">
    <source>
        <dbReference type="Pfam" id="PF01965"/>
    </source>
</evidence>
<protein>
    <submittedName>
        <fullName evidence="3">Glutamine amidotransferase</fullName>
    </submittedName>
</protein>
<evidence type="ECO:0000313" key="3">
    <source>
        <dbReference type="EMBL" id="GGB23320.1"/>
    </source>
</evidence>
<accession>A0A916SY63</accession>
<dbReference type="PANTHER" id="PTHR42733:SF12">
    <property type="entry name" value="PROTEINASE"/>
    <property type="match status" value="1"/>
</dbReference>
<comment type="similarity">
    <text evidence="1">Belongs to the peptidase C56 family.</text>
</comment>
<dbReference type="SUPFAM" id="SSF52317">
    <property type="entry name" value="Class I glutamine amidotransferase-like"/>
    <property type="match status" value="1"/>
</dbReference>
<sequence length="184" mass="19292">MTAQGKKALVLVTDFGVEEPELLRPVDDLKKAGIDVTVASDSGDTIQTVTGDKDWASTVEPDTSLDAVSADDFDILVLPGGTVNADTLRGNAKAQALLQAMSRAGKPIAAVCHAPWAFIDAGLAEGKTLTSYTSVKIDLENAGATWVDEQVKRCPANGWVAITSRNPGDLDAFDQAIVDELAHG</sequence>
<dbReference type="Proteomes" id="UP000636793">
    <property type="component" value="Unassembled WGS sequence"/>
</dbReference>
<reference evidence="3" key="1">
    <citation type="journal article" date="2014" name="Int. J. Syst. Evol. Microbiol.">
        <title>Complete genome sequence of Corynebacterium casei LMG S-19264T (=DSM 44701T), isolated from a smear-ripened cheese.</title>
        <authorList>
            <consortium name="US DOE Joint Genome Institute (JGI-PGF)"/>
            <person name="Walter F."/>
            <person name="Albersmeier A."/>
            <person name="Kalinowski J."/>
            <person name="Ruckert C."/>
        </authorList>
    </citation>
    <scope>NUCLEOTIDE SEQUENCE</scope>
    <source>
        <strain evidence="3">CGMCC 1.15085</strain>
    </source>
</reference>
<evidence type="ECO:0000313" key="4">
    <source>
        <dbReference type="Proteomes" id="UP000636793"/>
    </source>
</evidence>
<dbReference type="InterPro" id="IPR002818">
    <property type="entry name" value="DJ-1/PfpI"/>
</dbReference>
<reference evidence="3" key="2">
    <citation type="submission" date="2020-09" db="EMBL/GenBank/DDBJ databases">
        <authorList>
            <person name="Sun Q."/>
            <person name="Zhou Y."/>
        </authorList>
    </citation>
    <scope>NUCLEOTIDE SEQUENCE</scope>
    <source>
        <strain evidence="3">CGMCC 1.15085</strain>
    </source>
</reference>
<organism evidence="3 4">
    <name type="scientific">Flexivirga endophytica</name>
    <dbReference type="NCBI Taxonomy" id="1849103"/>
    <lineage>
        <taxon>Bacteria</taxon>
        <taxon>Bacillati</taxon>
        <taxon>Actinomycetota</taxon>
        <taxon>Actinomycetes</taxon>
        <taxon>Micrococcales</taxon>
        <taxon>Dermacoccaceae</taxon>
        <taxon>Flexivirga</taxon>
    </lineage>
</organism>
<dbReference type="RefSeq" id="WP_188836039.1">
    <property type="nucleotide sequence ID" value="NZ_BMHI01000002.1"/>
</dbReference>
<feature type="domain" description="DJ-1/PfpI" evidence="2">
    <location>
        <begin position="6"/>
        <end position="179"/>
    </location>
</feature>
<proteinExistence type="inferred from homology"/>
<dbReference type="Gene3D" id="3.40.50.880">
    <property type="match status" value="1"/>
</dbReference>
<dbReference type="InterPro" id="IPR029062">
    <property type="entry name" value="Class_I_gatase-like"/>
</dbReference>
<keyword evidence="4" id="KW-1185">Reference proteome</keyword>
<dbReference type="InterPro" id="IPR006286">
    <property type="entry name" value="C56_PfpI-like"/>
</dbReference>
<dbReference type="EMBL" id="BMHI01000002">
    <property type="protein sequence ID" value="GGB23320.1"/>
    <property type="molecule type" value="Genomic_DNA"/>
</dbReference>
<dbReference type="Pfam" id="PF01965">
    <property type="entry name" value="DJ-1_PfpI"/>
    <property type="match status" value="1"/>
</dbReference>
<keyword evidence="3" id="KW-0315">Glutamine amidotransferase</keyword>
<dbReference type="NCBIfam" id="TIGR01382">
    <property type="entry name" value="PfpI"/>
    <property type="match status" value="1"/>
</dbReference>
<comment type="caution">
    <text evidence="3">The sequence shown here is derived from an EMBL/GenBank/DDBJ whole genome shotgun (WGS) entry which is preliminary data.</text>
</comment>
<dbReference type="AlphaFoldDB" id="A0A916SY63"/>
<dbReference type="PANTHER" id="PTHR42733">
    <property type="entry name" value="DJ-1 PROTEIN"/>
    <property type="match status" value="1"/>
</dbReference>
<gene>
    <name evidence="3" type="ORF">GCM10011492_11480</name>
</gene>
<evidence type="ECO:0000256" key="1">
    <source>
        <dbReference type="ARBA" id="ARBA00008542"/>
    </source>
</evidence>
<dbReference type="PROSITE" id="PS51276">
    <property type="entry name" value="PEPTIDASE_C56_PFPI"/>
    <property type="match status" value="1"/>
</dbReference>
<dbReference type="CDD" id="cd03134">
    <property type="entry name" value="GATase1_PfpI_like"/>
    <property type="match status" value="1"/>
</dbReference>
<name>A0A916SY63_9MICO</name>